<evidence type="ECO:0000259" key="3">
    <source>
        <dbReference type="PROSITE" id="PS50056"/>
    </source>
</evidence>
<dbReference type="InterPro" id="IPR000242">
    <property type="entry name" value="PTP_cat"/>
</dbReference>
<gene>
    <name evidence="4" type="ORF">Tdes44962_MAKER09912</name>
</gene>
<dbReference type="SUPFAM" id="SSF52799">
    <property type="entry name" value="(Phosphotyrosine protein) phosphatases II"/>
    <property type="match status" value="1"/>
</dbReference>
<dbReference type="SMART" id="SM00404">
    <property type="entry name" value="PTPc_motif"/>
    <property type="match status" value="1"/>
</dbReference>
<proteinExistence type="inferred from homology"/>
<feature type="domain" description="Tyrosine specific protein phosphatases" evidence="3">
    <location>
        <begin position="64"/>
        <end position="124"/>
    </location>
</feature>
<dbReference type="Gene3D" id="3.90.190.10">
    <property type="entry name" value="Protein tyrosine phosphatase superfamily"/>
    <property type="match status" value="1"/>
</dbReference>
<dbReference type="AlphaFoldDB" id="A0A9W7SQM0"/>
<dbReference type="PROSITE" id="PS00383">
    <property type="entry name" value="TYR_PHOSPHATASE_1"/>
    <property type="match status" value="1"/>
</dbReference>
<dbReference type="PRINTS" id="PR00700">
    <property type="entry name" value="PRTYPHPHTASE"/>
</dbReference>
<dbReference type="Pfam" id="PF00102">
    <property type="entry name" value="Y_phosphatase"/>
    <property type="match status" value="1"/>
</dbReference>
<sequence>MLRLWDIFRTAMLDAQSFPGVDGDVVDGLLKTRFSTAWLSIAGFCTSASMAKAPPPTPNPTPRIIHCSAGVGRSGTFIALDYLLSLLHAGDLDHIPADRDPVAETVDRLRQQRMMMVQGEGQFYFVYEVLREQFLVHRLGVAPEALGLEGTDDAGAGASVED</sequence>
<dbReference type="EMBL" id="RIBY02001940">
    <property type="protein sequence ID" value="KAH9826910.1"/>
    <property type="molecule type" value="Genomic_DNA"/>
</dbReference>
<organism evidence="4 5">
    <name type="scientific">Teratosphaeria destructans</name>
    <dbReference type="NCBI Taxonomy" id="418781"/>
    <lineage>
        <taxon>Eukaryota</taxon>
        <taxon>Fungi</taxon>
        <taxon>Dikarya</taxon>
        <taxon>Ascomycota</taxon>
        <taxon>Pezizomycotina</taxon>
        <taxon>Dothideomycetes</taxon>
        <taxon>Dothideomycetidae</taxon>
        <taxon>Mycosphaerellales</taxon>
        <taxon>Teratosphaeriaceae</taxon>
        <taxon>Teratosphaeria</taxon>
    </lineage>
</organism>
<dbReference type="InterPro" id="IPR016130">
    <property type="entry name" value="Tyr_Pase_AS"/>
</dbReference>
<evidence type="ECO:0000259" key="2">
    <source>
        <dbReference type="PROSITE" id="PS50055"/>
    </source>
</evidence>
<dbReference type="PROSITE" id="PS50056">
    <property type="entry name" value="TYR_PHOSPHATASE_2"/>
    <property type="match status" value="1"/>
</dbReference>
<dbReference type="InterPro" id="IPR050348">
    <property type="entry name" value="Protein-Tyr_Phosphatase"/>
</dbReference>
<dbReference type="InterPro" id="IPR029021">
    <property type="entry name" value="Prot-tyrosine_phosphatase-like"/>
</dbReference>
<dbReference type="PANTHER" id="PTHR19134">
    <property type="entry name" value="RECEPTOR-TYPE TYROSINE-PROTEIN PHOSPHATASE"/>
    <property type="match status" value="1"/>
</dbReference>
<dbReference type="InterPro" id="IPR003595">
    <property type="entry name" value="Tyr_Pase_cat"/>
</dbReference>
<dbReference type="Proteomes" id="UP001138500">
    <property type="component" value="Unassembled WGS sequence"/>
</dbReference>
<comment type="caution">
    <text evidence="4">The sequence shown here is derived from an EMBL/GenBank/DDBJ whole genome shotgun (WGS) entry which is preliminary data.</text>
</comment>
<evidence type="ECO:0000313" key="5">
    <source>
        <dbReference type="Proteomes" id="UP001138500"/>
    </source>
</evidence>
<name>A0A9W7SQM0_9PEZI</name>
<evidence type="ECO:0000313" key="4">
    <source>
        <dbReference type="EMBL" id="KAH9826910.1"/>
    </source>
</evidence>
<dbReference type="InterPro" id="IPR000387">
    <property type="entry name" value="Tyr_Pase_dom"/>
</dbReference>
<dbReference type="OrthoDB" id="10253954at2759"/>
<comment type="similarity">
    <text evidence="1">Belongs to the protein-tyrosine phosphatase family. Non-receptor class subfamily.</text>
</comment>
<reference evidence="4 5" key="2">
    <citation type="journal article" date="2021" name="Curr. Genet.">
        <title>Genetic response to nitrogen starvation in the aggressive Eucalyptus foliar pathogen Teratosphaeria destructans.</title>
        <authorList>
            <person name="Havenga M."/>
            <person name="Wingfield B.D."/>
            <person name="Wingfield M.J."/>
            <person name="Dreyer L.L."/>
            <person name="Roets F."/>
            <person name="Aylward J."/>
        </authorList>
    </citation>
    <scope>NUCLEOTIDE SEQUENCE [LARGE SCALE GENOMIC DNA]</scope>
    <source>
        <strain evidence="4">CMW44962</strain>
    </source>
</reference>
<reference evidence="4 5" key="1">
    <citation type="journal article" date="2018" name="IMA Fungus">
        <title>IMA Genome-F 10: Nine draft genome sequences of Claviceps purpurea s.lat., including C. arundinis, C. humidiphila, and C. cf. spartinae, pseudomolecules for the pitch canker pathogen Fusarium circinatum, draft genome of Davidsoniella eucalypti, Grosmannia galeiformis, Quambalaria eucalypti, and Teratosphaeria destructans.</title>
        <authorList>
            <person name="Wingfield B.D."/>
            <person name="Liu M."/>
            <person name="Nguyen H.D."/>
            <person name="Lane F.A."/>
            <person name="Morgan S.W."/>
            <person name="De Vos L."/>
            <person name="Wilken P.M."/>
            <person name="Duong T.A."/>
            <person name="Aylward J."/>
            <person name="Coetzee M.P."/>
            <person name="Dadej K."/>
            <person name="De Beer Z.W."/>
            <person name="Findlay W."/>
            <person name="Havenga M."/>
            <person name="Kolarik M."/>
            <person name="Menzies J.G."/>
            <person name="Naidoo K."/>
            <person name="Pochopski O."/>
            <person name="Shoukouhi P."/>
            <person name="Santana Q.C."/>
            <person name="Seifert K.A."/>
            <person name="Soal N."/>
            <person name="Steenkamp E.T."/>
            <person name="Tatham C.T."/>
            <person name="van der Nest M.A."/>
            <person name="Wingfield M.J."/>
        </authorList>
    </citation>
    <scope>NUCLEOTIDE SEQUENCE [LARGE SCALE GENOMIC DNA]</scope>
    <source>
        <strain evidence="4">CMW44962</strain>
    </source>
</reference>
<feature type="domain" description="Tyrosine-protein phosphatase" evidence="2">
    <location>
        <begin position="33"/>
        <end position="133"/>
    </location>
</feature>
<dbReference type="GO" id="GO:0004725">
    <property type="term" value="F:protein tyrosine phosphatase activity"/>
    <property type="evidence" value="ECO:0007669"/>
    <property type="project" value="InterPro"/>
</dbReference>
<protein>
    <submittedName>
        <fullName evidence="4">Y phosphatase-domain-containing protein</fullName>
    </submittedName>
</protein>
<accession>A0A9W7SQM0</accession>
<keyword evidence="5" id="KW-1185">Reference proteome</keyword>
<dbReference type="PROSITE" id="PS50055">
    <property type="entry name" value="TYR_PHOSPHATASE_PTP"/>
    <property type="match status" value="1"/>
</dbReference>
<evidence type="ECO:0000256" key="1">
    <source>
        <dbReference type="ARBA" id="ARBA00009649"/>
    </source>
</evidence>
<dbReference type="PANTHER" id="PTHR19134:SF449">
    <property type="entry name" value="TYROSINE-PROTEIN PHOSPHATASE 1"/>
    <property type="match status" value="1"/>
</dbReference>